<protein>
    <submittedName>
        <fullName evidence="1">Uncharacterized protein</fullName>
    </submittedName>
</protein>
<keyword evidence="2" id="KW-1185">Reference proteome</keyword>
<dbReference type="AlphaFoldDB" id="A0A918DWJ0"/>
<dbReference type="Proteomes" id="UP000641932">
    <property type="component" value="Unassembled WGS sequence"/>
</dbReference>
<organism evidence="1 2">
    <name type="scientific">Wenjunlia tyrosinilytica</name>
    <dbReference type="NCBI Taxonomy" id="1544741"/>
    <lineage>
        <taxon>Bacteria</taxon>
        <taxon>Bacillati</taxon>
        <taxon>Actinomycetota</taxon>
        <taxon>Actinomycetes</taxon>
        <taxon>Kitasatosporales</taxon>
        <taxon>Streptomycetaceae</taxon>
        <taxon>Wenjunlia</taxon>
    </lineage>
</organism>
<accession>A0A918DWJ0</accession>
<sequence length="70" mass="7688">MDHETPPDNDPGTADTACGGIVCALCGTARDRLPLTWTCSVENGTQHYLCEACARTHLRSIEGRLDPTWW</sequence>
<reference evidence="1" key="1">
    <citation type="journal article" date="2014" name="Int. J. Syst. Evol. Microbiol.">
        <title>Complete genome sequence of Corynebacterium casei LMG S-19264T (=DSM 44701T), isolated from a smear-ripened cheese.</title>
        <authorList>
            <consortium name="US DOE Joint Genome Institute (JGI-PGF)"/>
            <person name="Walter F."/>
            <person name="Albersmeier A."/>
            <person name="Kalinowski J."/>
            <person name="Ruckert C."/>
        </authorList>
    </citation>
    <scope>NUCLEOTIDE SEQUENCE</scope>
    <source>
        <strain evidence="1">CGMCC 4.7201</strain>
    </source>
</reference>
<gene>
    <name evidence="1" type="ORF">GCM10012280_20260</name>
</gene>
<comment type="caution">
    <text evidence="1">The sequence shown here is derived from an EMBL/GenBank/DDBJ whole genome shotgun (WGS) entry which is preliminary data.</text>
</comment>
<proteinExistence type="predicted"/>
<dbReference type="RefSeq" id="WP_189131327.1">
    <property type="nucleotide sequence ID" value="NZ_BMMS01000007.1"/>
</dbReference>
<reference evidence="1" key="2">
    <citation type="submission" date="2020-09" db="EMBL/GenBank/DDBJ databases">
        <authorList>
            <person name="Sun Q."/>
            <person name="Zhou Y."/>
        </authorList>
    </citation>
    <scope>NUCLEOTIDE SEQUENCE</scope>
    <source>
        <strain evidence="1">CGMCC 4.7201</strain>
    </source>
</reference>
<evidence type="ECO:0000313" key="2">
    <source>
        <dbReference type="Proteomes" id="UP000641932"/>
    </source>
</evidence>
<name>A0A918DWJ0_9ACTN</name>
<dbReference type="EMBL" id="BMMS01000007">
    <property type="protein sequence ID" value="GGO85751.1"/>
    <property type="molecule type" value="Genomic_DNA"/>
</dbReference>
<evidence type="ECO:0000313" key="1">
    <source>
        <dbReference type="EMBL" id="GGO85751.1"/>
    </source>
</evidence>